<gene>
    <name evidence="2" type="ORF">glysoja_024368</name>
</gene>
<dbReference type="EMBL" id="KN672145">
    <property type="protein sequence ID" value="KHM99068.1"/>
    <property type="molecule type" value="Genomic_DNA"/>
</dbReference>
<reference evidence="2" key="1">
    <citation type="submission" date="2014-07" db="EMBL/GenBank/DDBJ databases">
        <title>Identification of a novel salt tolerance gene in wild soybean by whole-genome sequencing.</title>
        <authorList>
            <person name="Lam H.-M."/>
            <person name="Qi X."/>
            <person name="Li M.-W."/>
            <person name="Liu X."/>
            <person name="Xie M."/>
            <person name="Ni M."/>
            <person name="Xu X."/>
        </authorList>
    </citation>
    <scope>NUCLEOTIDE SEQUENCE [LARGE SCALE GENOMIC DNA]</scope>
    <source>
        <tissue evidence="2">Root</tissue>
    </source>
</reference>
<feature type="compositionally biased region" description="Low complexity" evidence="1">
    <location>
        <begin position="11"/>
        <end position="32"/>
    </location>
</feature>
<feature type="compositionally biased region" description="Pro residues" evidence="1">
    <location>
        <begin position="1"/>
        <end position="10"/>
    </location>
</feature>
<feature type="region of interest" description="Disordered" evidence="1">
    <location>
        <begin position="1"/>
        <end position="40"/>
    </location>
</feature>
<proteinExistence type="predicted"/>
<evidence type="ECO:0000313" key="2">
    <source>
        <dbReference type="EMBL" id="KHM99068.1"/>
    </source>
</evidence>
<name>A0A0B2NUW0_GLYSO</name>
<organism evidence="2">
    <name type="scientific">Glycine soja</name>
    <name type="common">Wild soybean</name>
    <dbReference type="NCBI Taxonomy" id="3848"/>
    <lineage>
        <taxon>Eukaryota</taxon>
        <taxon>Viridiplantae</taxon>
        <taxon>Streptophyta</taxon>
        <taxon>Embryophyta</taxon>
        <taxon>Tracheophyta</taxon>
        <taxon>Spermatophyta</taxon>
        <taxon>Magnoliopsida</taxon>
        <taxon>eudicotyledons</taxon>
        <taxon>Gunneridae</taxon>
        <taxon>Pentapetalae</taxon>
        <taxon>rosids</taxon>
        <taxon>fabids</taxon>
        <taxon>Fabales</taxon>
        <taxon>Fabaceae</taxon>
        <taxon>Papilionoideae</taxon>
        <taxon>50 kb inversion clade</taxon>
        <taxon>NPAAA clade</taxon>
        <taxon>indigoferoid/millettioid clade</taxon>
        <taxon>Phaseoleae</taxon>
        <taxon>Glycine</taxon>
        <taxon>Glycine subgen. Soja</taxon>
    </lineage>
</organism>
<sequence>MKNLPPPTSNPSPSNSTPTGTNPNPTSPTASTFVPTKIQKETTKTTVMVLPHGVEFRWRPRRCRS</sequence>
<accession>A0A0B2NUW0</accession>
<dbReference type="Proteomes" id="UP000053555">
    <property type="component" value="Unassembled WGS sequence"/>
</dbReference>
<protein>
    <submittedName>
        <fullName evidence="2">Uncharacterized protein</fullName>
    </submittedName>
</protein>
<dbReference type="AlphaFoldDB" id="A0A0B2NUW0"/>
<evidence type="ECO:0000256" key="1">
    <source>
        <dbReference type="SAM" id="MobiDB-lite"/>
    </source>
</evidence>